<dbReference type="InterPro" id="IPR011990">
    <property type="entry name" value="TPR-like_helical_dom_sf"/>
</dbReference>
<reference evidence="5 6" key="1">
    <citation type="submission" date="2019-06" db="EMBL/GenBank/DDBJ databases">
        <title>Sequencing the genomes of 1000 actinobacteria strains.</title>
        <authorList>
            <person name="Klenk H.-P."/>
        </authorList>
    </citation>
    <scope>NUCLEOTIDE SEQUENCE [LARGE SCALE GENOMIC DNA]</scope>
    <source>
        <strain evidence="5 6">DSM 45301</strain>
    </source>
</reference>
<dbReference type="InterPro" id="IPR027417">
    <property type="entry name" value="P-loop_NTPase"/>
</dbReference>
<feature type="region of interest" description="Disordered" evidence="3">
    <location>
        <begin position="326"/>
        <end position="350"/>
    </location>
</feature>
<dbReference type="Pfam" id="PF00196">
    <property type="entry name" value="GerE"/>
    <property type="match status" value="1"/>
</dbReference>
<protein>
    <submittedName>
        <fullName evidence="5">Regulatory LuxR family protein</fullName>
    </submittedName>
</protein>
<evidence type="ECO:0000259" key="4">
    <source>
        <dbReference type="PROSITE" id="PS50043"/>
    </source>
</evidence>
<dbReference type="Proteomes" id="UP000315677">
    <property type="component" value="Unassembled WGS sequence"/>
</dbReference>
<evidence type="ECO:0000256" key="2">
    <source>
        <dbReference type="ARBA" id="ARBA00022840"/>
    </source>
</evidence>
<accession>A0A543CXA2</accession>
<dbReference type="SMART" id="SM00421">
    <property type="entry name" value="HTH_LUXR"/>
    <property type="match status" value="1"/>
</dbReference>
<dbReference type="PROSITE" id="PS00622">
    <property type="entry name" value="HTH_LUXR_1"/>
    <property type="match status" value="1"/>
</dbReference>
<name>A0A543CXA2_9PSEU</name>
<dbReference type="GO" id="GO:0006355">
    <property type="term" value="P:regulation of DNA-templated transcription"/>
    <property type="evidence" value="ECO:0007669"/>
    <property type="project" value="InterPro"/>
</dbReference>
<dbReference type="GO" id="GO:0003677">
    <property type="term" value="F:DNA binding"/>
    <property type="evidence" value="ECO:0007669"/>
    <property type="project" value="InterPro"/>
</dbReference>
<evidence type="ECO:0000256" key="3">
    <source>
        <dbReference type="SAM" id="MobiDB-lite"/>
    </source>
</evidence>
<organism evidence="5 6">
    <name type="scientific">Pseudonocardia kunmingensis</name>
    <dbReference type="NCBI Taxonomy" id="630975"/>
    <lineage>
        <taxon>Bacteria</taxon>
        <taxon>Bacillati</taxon>
        <taxon>Actinomycetota</taxon>
        <taxon>Actinomycetes</taxon>
        <taxon>Pseudonocardiales</taxon>
        <taxon>Pseudonocardiaceae</taxon>
        <taxon>Pseudonocardia</taxon>
    </lineage>
</organism>
<dbReference type="PANTHER" id="PTHR16305">
    <property type="entry name" value="TESTICULAR SOLUBLE ADENYLYL CYCLASE"/>
    <property type="match status" value="1"/>
</dbReference>
<dbReference type="GO" id="GO:0005737">
    <property type="term" value="C:cytoplasm"/>
    <property type="evidence" value="ECO:0007669"/>
    <property type="project" value="TreeGrafter"/>
</dbReference>
<dbReference type="GO" id="GO:0005524">
    <property type="term" value="F:ATP binding"/>
    <property type="evidence" value="ECO:0007669"/>
    <property type="project" value="UniProtKB-KW"/>
</dbReference>
<dbReference type="SUPFAM" id="SSF48452">
    <property type="entry name" value="TPR-like"/>
    <property type="match status" value="1"/>
</dbReference>
<feature type="compositionally biased region" description="Basic and acidic residues" evidence="3">
    <location>
        <begin position="340"/>
        <end position="349"/>
    </location>
</feature>
<evidence type="ECO:0000313" key="5">
    <source>
        <dbReference type="EMBL" id="TQM01734.1"/>
    </source>
</evidence>
<dbReference type="Pfam" id="PF13191">
    <property type="entry name" value="AAA_16"/>
    <property type="match status" value="1"/>
</dbReference>
<proteinExistence type="predicted"/>
<dbReference type="CDD" id="cd06170">
    <property type="entry name" value="LuxR_C_like"/>
    <property type="match status" value="1"/>
</dbReference>
<dbReference type="InterPro" id="IPR016032">
    <property type="entry name" value="Sig_transdc_resp-reg_C-effctor"/>
</dbReference>
<dbReference type="OrthoDB" id="3656034at2"/>
<dbReference type="InterPro" id="IPR000792">
    <property type="entry name" value="Tscrpt_reg_LuxR_C"/>
</dbReference>
<dbReference type="AlphaFoldDB" id="A0A543CXA2"/>
<dbReference type="InterPro" id="IPR041664">
    <property type="entry name" value="AAA_16"/>
</dbReference>
<evidence type="ECO:0000256" key="1">
    <source>
        <dbReference type="ARBA" id="ARBA00022741"/>
    </source>
</evidence>
<dbReference type="PANTHER" id="PTHR16305:SF35">
    <property type="entry name" value="TRANSCRIPTIONAL ACTIVATOR DOMAIN"/>
    <property type="match status" value="1"/>
</dbReference>
<dbReference type="SUPFAM" id="SSF52540">
    <property type="entry name" value="P-loop containing nucleoside triphosphate hydrolases"/>
    <property type="match status" value="1"/>
</dbReference>
<dbReference type="RefSeq" id="WP_142064498.1">
    <property type="nucleotide sequence ID" value="NZ_VFPA01000008.1"/>
</dbReference>
<evidence type="ECO:0000313" key="6">
    <source>
        <dbReference type="Proteomes" id="UP000315677"/>
    </source>
</evidence>
<keyword evidence="2" id="KW-0067">ATP-binding</keyword>
<dbReference type="Gene3D" id="1.10.10.10">
    <property type="entry name" value="Winged helix-like DNA-binding domain superfamily/Winged helix DNA-binding domain"/>
    <property type="match status" value="1"/>
</dbReference>
<dbReference type="SUPFAM" id="SSF46894">
    <property type="entry name" value="C-terminal effector domain of the bipartite response regulators"/>
    <property type="match status" value="1"/>
</dbReference>
<keyword evidence="1" id="KW-0547">Nucleotide-binding</keyword>
<dbReference type="PRINTS" id="PR00038">
    <property type="entry name" value="HTHLUXR"/>
</dbReference>
<keyword evidence="6" id="KW-1185">Reference proteome</keyword>
<dbReference type="GO" id="GO:0004016">
    <property type="term" value="F:adenylate cyclase activity"/>
    <property type="evidence" value="ECO:0007669"/>
    <property type="project" value="TreeGrafter"/>
</dbReference>
<dbReference type="InterPro" id="IPR036388">
    <property type="entry name" value="WH-like_DNA-bd_sf"/>
</dbReference>
<sequence>MLLGRRHEREALERLLARARNGRSAALVVCGEAGIGKTALLEHTRVAASGFRAERAVGVESEMEFAFAGLHQLCAPMLDRLGALPDPQQAALGVAFGLRAGDPPDRFLVGLAALNLLAEVAEEQPLLCLVDDAQWLDEVSAQTLAFVARRVDAERVALVFAVRDPSPAEPFTGLPELLLDPLGEADARALLAGAVRSPLDERVRDRILTEARGNPLALLELPRSAEPAHLAGGFGLPDALSVPRRLEDAFQRRSAGLPTDTQMLLLVAAAEPLGDPALLRRAAAHLGIDPDDAAAPAEAAGLLEIGDGVRFHHPLVRSAVYRSAAPPDRRRAHRALADATDPRAAPDRRAWHRGQAVLETDETVAAELERSAGRARARGGFAAAAAFLERAVRLTPDPAGRARRALAAAHAEHEAGAPASALELLTVAAAGPLDALQRARVELLRAQVALHLTRGSEVPGMLLDAARTLTPLDATLARETYLQAVEASLLPGPTTHRLGVAEVAAAARAAPAPSTPPRVADLLLDGLVTRSLRGYEASVPVLRRALEAVDSSDHDPRITAVDEGDSRRWLWLACRVAVALWDDEQVYALARRHVRLAREAGALARLPAALTYLAAILVHTGELARAAELAAEATAITLATGDAPLPDARLLLPAWRGRAAETSKLYASIVRDATGRGEGAAVTPAQSTLAVLHNGLGARLLLSAWRGRAAETSELYGAIVQEATRREERPAVTFAQYALAVLHNGLGGYGTALAAAAQPCEYDELEHSNLALPELIEAAVRSGERERAAAALERLGSRTRASGSQWALGLEARSRALVSTGRAAEELYHEAIERLGRCRMATDLARAHLVYGEWLRREGRRQEAREQLRTAHDQLSGMGMEAFAARAARELRATGEQPRKRTAQPAAALTAHELQIARLVATGATTREIGAQLFLSPRTIDAHLRNIFRKLGITSRRQLRNLEFP</sequence>
<dbReference type="PROSITE" id="PS50043">
    <property type="entry name" value="HTH_LUXR_2"/>
    <property type="match status" value="1"/>
</dbReference>
<gene>
    <name evidence="5" type="ORF">FB558_8248</name>
</gene>
<dbReference type="EMBL" id="VFPA01000008">
    <property type="protein sequence ID" value="TQM01734.1"/>
    <property type="molecule type" value="Genomic_DNA"/>
</dbReference>
<feature type="domain" description="HTH luxR-type" evidence="4">
    <location>
        <begin position="902"/>
        <end position="965"/>
    </location>
</feature>
<comment type="caution">
    <text evidence="5">The sequence shown here is derived from an EMBL/GenBank/DDBJ whole genome shotgun (WGS) entry which is preliminary data.</text>
</comment>